<dbReference type="Proteomes" id="UP000823388">
    <property type="component" value="Chromosome 4K"/>
</dbReference>
<evidence type="ECO:0000256" key="1">
    <source>
        <dbReference type="SAM" id="MobiDB-lite"/>
    </source>
</evidence>
<keyword evidence="3" id="KW-1185">Reference proteome</keyword>
<dbReference type="AlphaFoldDB" id="A0A8T0TM48"/>
<dbReference type="EMBL" id="CM029043">
    <property type="protein sequence ID" value="KAG2613042.1"/>
    <property type="molecule type" value="Genomic_DNA"/>
</dbReference>
<organism evidence="2 3">
    <name type="scientific">Panicum virgatum</name>
    <name type="common">Blackwell switchgrass</name>
    <dbReference type="NCBI Taxonomy" id="38727"/>
    <lineage>
        <taxon>Eukaryota</taxon>
        <taxon>Viridiplantae</taxon>
        <taxon>Streptophyta</taxon>
        <taxon>Embryophyta</taxon>
        <taxon>Tracheophyta</taxon>
        <taxon>Spermatophyta</taxon>
        <taxon>Magnoliopsida</taxon>
        <taxon>Liliopsida</taxon>
        <taxon>Poales</taxon>
        <taxon>Poaceae</taxon>
        <taxon>PACMAD clade</taxon>
        <taxon>Panicoideae</taxon>
        <taxon>Panicodae</taxon>
        <taxon>Paniceae</taxon>
        <taxon>Panicinae</taxon>
        <taxon>Panicum</taxon>
        <taxon>Panicum sect. Hiantes</taxon>
    </lineage>
</organism>
<reference evidence="2" key="1">
    <citation type="submission" date="2020-05" db="EMBL/GenBank/DDBJ databases">
        <title>WGS assembly of Panicum virgatum.</title>
        <authorList>
            <person name="Lovell J.T."/>
            <person name="Jenkins J."/>
            <person name="Shu S."/>
            <person name="Juenger T.E."/>
            <person name="Schmutz J."/>
        </authorList>
    </citation>
    <scope>NUCLEOTIDE SEQUENCE</scope>
    <source>
        <strain evidence="2">AP13</strain>
    </source>
</reference>
<evidence type="ECO:0000313" key="2">
    <source>
        <dbReference type="EMBL" id="KAG2613042.1"/>
    </source>
</evidence>
<evidence type="ECO:0000313" key="3">
    <source>
        <dbReference type="Proteomes" id="UP000823388"/>
    </source>
</evidence>
<proteinExistence type="predicted"/>
<feature type="region of interest" description="Disordered" evidence="1">
    <location>
        <begin position="1"/>
        <end position="71"/>
    </location>
</feature>
<gene>
    <name evidence="2" type="ORF">PVAP13_4KG400688</name>
</gene>
<accession>A0A8T0TM48</accession>
<protein>
    <submittedName>
        <fullName evidence="2">Uncharacterized protein</fullName>
    </submittedName>
</protein>
<comment type="caution">
    <text evidence="2">The sequence shown here is derived from an EMBL/GenBank/DDBJ whole genome shotgun (WGS) entry which is preliminary data.</text>
</comment>
<sequence length="122" mass="13579">MPYIAGDPVRRPPLPSRFFPSKTLPLTSGIRSSARRCPLPAPPPSRARPPPRAARRRRPRRGGTTARSSVAPSVSCCHIRFLLQYSPKATSVEPHPSRQDEGFSLRVSTCRRLQHNGTYLLV</sequence>
<name>A0A8T0TM48_PANVG</name>
<feature type="compositionally biased region" description="Pro residues" evidence="1">
    <location>
        <begin position="39"/>
        <end position="52"/>
    </location>
</feature>